<dbReference type="InterPro" id="IPR001878">
    <property type="entry name" value="Znf_CCHC"/>
</dbReference>
<feature type="domain" description="CCHC-type" evidence="5">
    <location>
        <begin position="450"/>
        <end position="466"/>
    </location>
</feature>
<accession>A0ABM3VSM3</accession>
<dbReference type="RefSeq" id="XP_060027328.1">
    <property type="nucleotide sequence ID" value="XM_060171345.1"/>
</dbReference>
<dbReference type="InterPro" id="IPR036875">
    <property type="entry name" value="Znf_CCHC_sf"/>
</dbReference>
<organism evidence="6 7">
    <name type="scientific">Erinaceus europaeus</name>
    <name type="common">Western European hedgehog</name>
    <dbReference type="NCBI Taxonomy" id="9365"/>
    <lineage>
        <taxon>Eukaryota</taxon>
        <taxon>Metazoa</taxon>
        <taxon>Chordata</taxon>
        <taxon>Craniata</taxon>
        <taxon>Vertebrata</taxon>
        <taxon>Euteleostomi</taxon>
        <taxon>Mammalia</taxon>
        <taxon>Eutheria</taxon>
        <taxon>Laurasiatheria</taxon>
        <taxon>Eulipotyphla</taxon>
        <taxon>Erinaceidae</taxon>
        <taxon>Erinaceinae</taxon>
        <taxon>Erinaceus</taxon>
    </lineage>
</organism>
<dbReference type="Gene3D" id="1.10.150.490">
    <property type="entry name" value="Retroviral GAG p10 protein"/>
    <property type="match status" value="1"/>
</dbReference>
<keyword evidence="1" id="KW-0479">Metal-binding</keyword>
<evidence type="ECO:0000259" key="5">
    <source>
        <dbReference type="PROSITE" id="PS50158"/>
    </source>
</evidence>
<dbReference type="SMART" id="SM00343">
    <property type="entry name" value="ZnF_C2HC"/>
    <property type="match status" value="1"/>
</dbReference>
<dbReference type="InterPro" id="IPR038124">
    <property type="entry name" value="B_retro_matrix_sf"/>
</dbReference>
<dbReference type="PANTHER" id="PTHR40389">
    <property type="entry name" value="ENDOGENOUS RETROVIRUS GROUP K MEMBER 24 GAG POLYPROTEIN-RELATED"/>
    <property type="match status" value="1"/>
</dbReference>
<dbReference type="GeneID" id="132532752"/>
<dbReference type="PROSITE" id="PS50158">
    <property type="entry name" value="ZF_CCHC"/>
    <property type="match status" value="1"/>
</dbReference>
<dbReference type="Gene3D" id="1.10.375.10">
    <property type="entry name" value="Human Immunodeficiency Virus Type 1 Capsid Protein"/>
    <property type="match status" value="1"/>
</dbReference>
<dbReference type="InterPro" id="IPR008919">
    <property type="entry name" value="Retrov_capsid_N"/>
</dbReference>
<evidence type="ECO:0000313" key="7">
    <source>
        <dbReference type="RefSeq" id="XP_060027328.1"/>
    </source>
</evidence>
<keyword evidence="2 4" id="KW-0863">Zinc-finger</keyword>
<dbReference type="SUPFAM" id="SSF57756">
    <property type="entry name" value="Retrovirus zinc finger-like domains"/>
    <property type="match status" value="1"/>
</dbReference>
<reference evidence="7" key="2">
    <citation type="submission" date="2025-08" db="UniProtKB">
        <authorList>
            <consortium name="RefSeq"/>
        </authorList>
    </citation>
    <scope>IDENTIFICATION</scope>
</reference>
<dbReference type="Pfam" id="PF00098">
    <property type="entry name" value="zf-CCHC"/>
    <property type="match status" value="1"/>
</dbReference>
<dbReference type="Gene3D" id="4.10.60.10">
    <property type="entry name" value="Zinc finger, CCHC-type"/>
    <property type="match status" value="1"/>
</dbReference>
<evidence type="ECO:0000256" key="3">
    <source>
        <dbReference type="ARBA" id="ARBA00022833"/>
    </source>
</evidence>
<dbReference type="InterPro" id="IPR050195">
    <property type="entry name" value="Primate_lentivir_Gag_pol-like"/>
</dbReference>
<gene>
    <name evidence="7" type="primary">LOC132532752</name>
</gene>
<evidence type="ECO:0000256" key="1">
    <source>
        <dbReference type="ARBA" id="ARBA00022723"/>
    </source>
</evidence>
<dbReference type="Pfam" id="PF00607">
    <property type="entry name" value="Gag_p24"/>
    <property type="match status" value="1"/>
</dbReference>
<dbReference type="InterPro" id="IPR010999">
    <property type="entry name" value="Retrovr_matrix"/>
</dbReference>
<keyword evidence="3" id="KW-0862">Zinc</keyword>
<proteinExistence type="predicted"/>
<name>A0ABM3VSM3_ERIEU</name>
<dbReference type="InterPro" id="IPR003322">
    <property type="entry name" value="B_retro_matrix"/>
</dbReference>
<evidence type="ECO:0000256" key="2">
    <source>
        <dbReference type="ARBA" id="ARBA00022771"/>
    </source>
</evidence>
<sequence>MGQESSKNEGLFLSVLQQMLLGRGIRVPHKELKQFLAFIKKSSPWFPEERTLSLEDWRRVGKDLKKFYSEHGPSEVPAITFSLWTQLRDLLGDKSEYECLVEETQSNPRKNKGYGALEEQVSRPLLEKYKWQNDDWLDPEEEAELDDEAAHCHNDDDGLLPTIPMATVPPLKLKDRQGGRRVPANAGFMAAVKEARREGDVGFLFPVISLDDEPEWEPLPLKMLKELAQAVQSTRASSPYTLQIVETVATMWLTPYNWQQTARSVLKPGQYILWRTEFEDQARIYLFKKSRGPKPTFSMLMGRDDWGDPRQQMKIPRESLEAISKIAVSAWSKIPQPEEKVSALSGIRQGQEEPFEELIARLEETVKKMMPESERTEILLKQLAWENANTVCKDLLQPLKRTGTREDFIRAYMDVSPAVIQGMAMAAALQGQTLPQFIKNKNAERRQKEKCFKCGQTGHFERECPQDNKISADSNSLNSLY</sequence>
<evidence type="ECO:0000256" key="4">
    <source>
        <dbReference type="PROSITE-ProRule" id="PRU00047"/>
    </source>
</evidence>
<reference evidence="6" key="1">
    <citation type="submission" date="2025-05" db="UniProtKB">
        <authorList>
            <consortium name="RefSeq"/>
        </authorList>
    </citation>
    <scope>NUCLEOTIDE SEQUENCE [LARGE SCALE GENOMIC DNA]</scope>
</reference>
<evidence type="ECO:0000313" key="6">
    <source>
        <dbReference type="Proteomes" id="UP001652624"/>
    </source>
</evidence>
<dbReference type="Gene3D" id="1.10.1200.30">
    <property type="match status" value="1"/>
</dbReference>
<dbReference type="SUPFAM" id="SSF47943">
    <property type="entry name" value="Retrovirus capsid protein, N-terminal core domain"/>
    <property type="match status" value="1"/>
</dbReference>
<protein>
    <submittedName>
        <fullName evidence="7">Endogenous retrovirus group K member 5 Gag polyprotein-like</fullName>
    </submittedName>
</protein>
<dbReference type="SUPFAM" id="SSF47836">
    <property type="entry name" value="Retroviral matrix proteins"/>
    <property type="match status" value="1"/>
</dbReference>
<keyword evidence="6" id="KW-1185">Reference proteome</keyword>
<dbReference type="Pfam" id="PF02337">
    <property type="entry name" value="Gag_p10"/>
    <property type="match status" value="1"/>
</dbReference>
<dbReference type="InterPro" id="IPR045345">
    <property type="entry name" value="Gag_p24_C"/>
</dbReference>
<dbReference type="Pfam" id="PF19317">
    <property type="entry name" value="Gag_p24_C"/>
    <property type="match status" value="1"/>
</dbReference>
<dbReference type="Proteomes" id="UP001652624">
    <property type="component" value="Chromosome 2"/>
</dbReference>
<dbReference type="SUPFAM" id="SSF47353">
    <property type="entry name" value="Retrovirus capsid dimerization domain-like"/>
    <property type="match status" value="1"/>
</dbReference>
<dbReference type="InterPro" id="IPR008916">
    <property type="entry name" value="Retrov_capsid_C"/>
</dbReference>
<dbReference type="PANTHER" id="PTHR40389:SF3">
    <property type="entry name" value="IGE-BINDING PROTEIN"/>
    <property type="match status" value="1"/>
</dbReference>